<gene>
    <name evidence="1" type="ORF">MM415B03027_0016</name>
</gene>
<accession>A0A6M3L1J0</accession>
<reference evidence="1" key="1">
    <citation type="submission" date="2020-03" db="EMBL/GenBank/DDBJ databases">
        <title>The deep terrestrial virosphere.</title>
        <authorList>
            <person name="Holmfeldt K."/>
            <person name="Nilsson E."/>
            <person name="Simone D."/>
            <person name="Lopez-Fernandez M."/>
            <person name="Wu X."/>
            <person name="de Brujin I."/>
            <person name="Lundin D."/>
            <person name="Andersson A."/>
            <person name="Bertilsson S."/>
            <person name="Dopson M."/>
        </authorList>
    </citation>
    <scope>NUCLEOTIDE SEQUENCE</scope>
    <source>
        <strain evidence="1">MM415B03027</strain>
    </source>
</reference>
<dbReference type="AlphaFoldDB" id="A0A6M3L1J0"/>
<proteinExistence type="predicted"/>
<sequence>MTDKTLILRTSIGVLSFTEPIMVAEVMDGDEWHVWVNGWLVESGPADVCRGLVEEIAAFLADPKQERGLISTYRWVGW</sequence>
<organism evidence="1">
    <name type="scientific">viral metagenome</name>
    <dbReference type="NCBI Taxonomy" id="1070528"/>
    <lineage>
        <taxon>unclassified sequences</taxon>
        <taxon>metagenomes</taxon>
        <taxon>organismal metagenomes</taxon>
    </lineage>
</organism>
<protein>
    <submittedName>
        <fullName evidence="1">Uncharacterized protein</fullName>
    </submittedName>
</protein>
<name>A0A6M3L1J0_9ZZZZ</name>
<evidence type="ECO:0000313" key="1">
    <source>
        <dbReference type="EMBL" id="QJA87248.1"/>
    </source>
</evidence>
<dbReference type="EMBL" id="MT142691">
    <property type="protein sequence ID" value="QJA87248.1"/>
    <property type="molecule type" value="Genomic_DNA"/>
</dbReference>